<name>A0A940WUW5_9BACI</name>
<organism evidence="2 3">
    <name type="scientific">Halalkalibacter suaedae</name>
    <dbReference type="NCBI Taxonomy" id="2822140"/>
    <lineage>
        <taxon>Bacteria</taxon>
        <taxon>Bacillati</taxon>
        <taxon>Bacillota</taxon>
        <taxon>Bacilli</taxon>
        <taxon>Bacillales</taxon>
        <taxon>Bacillaceae</taxon>
        <taxon>Halalkalibacter</taxon>
    </lineage>
</organism>
<evidence type="ECO:0000313" key="2">
    <source>
        <dbReference type="EMBL" id="MBP3950718.1"/>
    </source>
</evidence>
<sequence length="185" mass="20449">MTKNQFLTQLESSLTQLSVEERQDIILDFEEHFAIGKEQGKPEEEISASLGSPQTIARDMIATYHLDKMQTSATIGNILRAVWAIIGLSFFNLIIVIGPFIALVAIVLAGWISGIALTSSPILLLVNVLIYPNTFELFELFITIGFCGIGLFLIIAMIKITQLLSKGFVRYLKFNVKLVKGGLKS</sequence>
<keyword evidence="1" id="KW-0812">Transmembrane</keyword>
<feature type="transmembrane region" description="Helical" evidence="1">
    <location>
        <begin position="108"/>
        <end position="130"/>
    </location>
</feature>
<dbReference type="Pfam" id="PF22564">
    <property type="entry name" value="HAAS"/>
    <property type="match status" value="1"/>
</dbReference>
<dbReference type="AlphaFoldDB" id="A0A940WUW5"/>
<feature type="transmembrane region" description="Helical" evidence="1">
    <location>
        <begin position="78"/>
        <end position="102"/>
    </location>
</feature>
<proteinExistence type="predicted"/>
<keyword evidence="1" id="KW-1133">Transmembrane helix</keyword>
<protein>
    <submittedName>
        <fullName evidence="2">DUF1700 domain-containing protein</fullName>
    </submittedName>
</protein>
<reference evidence="2" key="1">
    <citation type="submission" date="2021-03" db="EMBL/GenBank/DDBJ databases">
        <title>Bacillus suaedae sp. nov., isolated from Suaeda aralocaspica.</title>
        <authorList>
            <person name="Lei R.F.R."/>
        </authorList>
    </citation>
    <scope>NUCLEOTIDE SEQUENCE</scope>
    <source>
        <strain evidence="2">YZJH907-2</strain>
    </source>
</reference>
<comment type="caution">
    <text evidence="2">The sequence shown here is derived from an EMBL/GenBank/DDBJ whole genome shotgun (WGS) entry which is preliminary data.</text>
</comment>
<dbReference type="EMBL" id="JAGKSQ010000002">
    <property type="protein sequence ID" value="MBP3950718.1"/>
    <property type="molecule type" value="Genomic_DNA"/>
</dbReference>
<evidence type="ECO:0000313" key="3">
    <source>
        <dbReference type="Proteomes" id="UP000678228"/>
    </source>
</evidence>
<keyword evidence="1" id="KW-0472">Membrane</keyword>
<accession>A0A940WUW5</accession>
<evidence type="ECO:0000256" key="1">
    <source>
        <dbReference type="SAM" id="Phobius"/>
    </source>
</evidence>
<keyword evidence="3" id="KW-1185">Reference proteome</keyword>
<gene>
    <name evidence="2" type="ORF">J7W16_06190</name>
</gene>
<feature type="transmembrane region" description="Helical" evidence="1">
    <location>
        <begin position="137"/>
        <end position="158"/>
    </location>
</feature>
<dbReference type="Proteomes" id="UP000678228">
    <property type="component" value="Unassembled WGS sequence"/>
</dbReference>
<dbReference type="RefSeq" id="WP_210596400.1">
    <property type="nucleotide sequence ID" value="NZ_JAGKSQ010000002.1"/>
</dbReference>